<reference evidence="1 2" key="1">
    <citation type="submission" date="2014-04" db="EMBL/GenBank/DDBJ databases">
        <authorList>
            <consortium name="DOE Joint Genome Institute"/>
            <person name="Kuo A."/>
            <person name="Girlanda M."/>
            <person name="Perotto S."/>
            <person name="Kohler A."/>
            <person name="Nagy L.G."/>
            <person name="Floudas D."/>
            <person name="Copeland A."/>
            <person name="Barry K.W."/>
            <person name="Cichocki N."/>
            <person name="Veneault-Fourrey C."/>
            <person name="LaButti K."/>
            <person name="Lindquist E.A."/>
            <person name="Lipzen A."/>
            <person name="Lundell T."/>
            <person name="Morin E."/>
            <person name="Murat C."/>
            <person name="Sun H."/>
            <person name="Tunlid A."/>
            <person name="Henrissat B."/>
            <person name="Grigoriev I.V."/>
            <person name="Hibbett D.S."/>
            <person name="Martin F."/>
            <person name="Nordberg H.P."/>
            <person name="Cantor M.N."/>
            <person name="Hua S.X."/>
        </authorList>
    </citation>
    <scope>NUCLEOTIDE SEQUENCE [LARGE SCALE GENOMIC DNA]</scope>
    <source>
        <strain evidence="1 2">MUT 4182</strain>
    </source>
</reference>
<dbReference type="AlphaFoldDB" id="A0A0C3KE26"/>
<reference evidence="2" key="2">
    <citation type="submission" date="2015-01" db="EMBL/GenBank/DDBJ databases">
        <title>Evolutionary Origins and Diversification of the Mycorrhizal Mutualists.</title>
        <authorList>
            <consortium name="DOE Joint Genome Institute"/>
            <consortium name="Mycorrhizal Genomics Consortium"/>
            <person name="Kohler A."/>
            <person name="Kuo A."/>
            <person name="Nagy L.G."/>
            <person name="Floudas D."/>
            <person name="Copeland A."/>
            <person name="Barry K.W."/>
            <person name="Cichocki N."/>
            <person name="Veneault-Fourrey C."/>
            <person name="LaButti K."/>
            <person name="Lindquist E.A."/>
            <person name="Lipzen A."/>
            <person name="Lundell T."/>
            <person name="Morin E."/>
            <person name="Murat C."/>
            <person name="Riley R."/>
            <person name="Ohm R."/>
            <person name="Sun H."/>
            <person name="Tunlid A."/>
            <person name="Henrissat B."/>
            <person name="Grigoriev I.V."/>
            <person name="Hibbett D.S."/>
            <person name="Martin F."/>
        </authorList>
    </citation>
    <scope>NUCLEOTIDE SEQUENCE [LARGE SCALE GENOMIC DNA]</scope>
    <source>
        <strain evidence="2">MUT 4182</strain>
    </source>
</reference>
<sequence length="98" mass="10973">MRLSTSKCSKLFRLIECAAQALADAPLDKKLLRHELRLEIVSRLIISNISDPPYPSTAYLAKACSTGSADAPPEVWYAPSQPYVRIPSYRSLQQTQQH</sequence>
<dbReference type="GO" id="GO:0016787">
    <property type="term" value="F:hydrolase activity"/>
    <property type="evidence" value="ECO:0007669"/>
    <property type="project" value="UniProtKB-KW"/>
</dbReference>
<evidence type="ECO:0000313" key="1">
    <source>
        <dbReference type="EMBL" id="KIO19708.1"/>
    </source>
</evidence>
<protein>
    <submittedName>
        <fullName evidence="1">Glycoside hydrolase family 79 protein</fullName>
    </submittedName>
</protein>
<keyword evidence="1" id="KW-0378">Hydrolase</keyword>
<accession>A0A0C3KE26</accession>
<evidence type="ECO:0000313" key="2">
    <source>
        <dbReference type="Proteomes" id="UP000054248"/>
    </source>
</evidence>
<keyword evidence="2" id="KW-1185">Reference proteome</keyword>
<proteinExistence type="predicted"/>
<organism evidence="1 2">
    <name type="scientific">Tulasnella calospora MUT 4182</name>
    <dbReference type="NCBI Taxonomy" id="1051891"/>
    <lineage>
        <taxon>Eukaryota</taxon>
        <taxon>Fungi</taxon>
        <taxon>Dikarya</taxon>
        <taxon>Basidiomycota</taxon>
        <taxon>Agaricomycotina</taxon>
        <taxon>Agaricomycetes</taxon>
        <taxon>Cantharellales</taxon>
        <taxon>Tulasnellaceae</taxon>
        <taxon>Tulasnella</taxon>
    </lineage>
</organism>
<gene>
    <name evidence="1" type="ORF">M407DRAFT_30636</name>
</gene>
<dbReference type="HOGENOM" id="CLU_2514315_0_0_1"/>
<dbReference type="Proteomes" id="UP000054248">
    <property type="component" value="Unassembled WGS sequence"/>
</dbReference>
<dbReference type="EMBL" id="KN823207">
    <property type="protein sequence ID" value="KIO19708.1"/>
    <property type="molecule type" value="Genomic_DNA"/>
</dbReference>
<name>A0A0C3KE26_9AGAM</name>